<accession>A0AAD2DUK0</accession>
<dbReference type="EMBL" id="OU503042">
    <property type="protein sequence ID" value="CAI9764516.1"/>
    <property type="molecule type" value="Genomic_DNA"/>
</dbReference>
<evidence type="ECO:0000313" key="1">
    <source>
        <dbReference type="EMBL" id="CAI9764516.1"/>
    </source>
</evidence>
<proteinExistence type="predicted"/>
<gene>
    <name evidence="1" type="ORF">FPE_LOCUS11946</name>
</gene>
<keyword evidence="2" id="KW-1185">Reference proteome</keyword>
<dbReference type="Proteomes" id="UP000834106">
    <property type="component" value="Chromosome 7"/>
</dbReference>
<sequence length="109" mass="12698">MGRSEPFVFLEEVKDDFMQHYDDSIKSNDPHPLAEDDYGDDDLFDDRISIAYNLDREFGCLYVVILKKMLDELYSLLTMHFSRPNIEFIDLMSCFVISGRGLKTTCNIV</sequence>
<reference evidence="1" key="1">
    <citation type="submission" date="2023-05" db="EMBL/GenBank/DDBJ databases">
        <authorList>
            <person name="Huff M."/>
        </authorList>
    </citation>
    <scope>NUCLEOTIDE SEQUENCE</scope>
</reference>
<evidence type="ECO:0008006" key="3">
    <source>
        <dbReference type="Google" id="ProtNLM"/>
    </source>
</evidence>
<name>A0AAD2DUK0_9LAMI</name>
<evidence type="ECO:0000313" key="2">
    <source>
        <dbReference type="Proteomes" id="UP000834106"/>
    </source>
</evidence>
<dbReference type="AlphaFoldDB" id="A0AAD2DUK0"/>
<organism evidence="1 2">
    <name type="scientific">Fraxinus pennsylvanica</name>
    <dbReference type="NCBI Taxonomy" id="56036"/>
    <lineage>
        <taxon>Eukaryota</taxon>
        <taxon>Viridiplantae</taxon>
        <taxon>Streptophyta</taxon>
        <taxon>Embryophyta</taxon>
        <taxon>Tracheophyta</taxon>
        <taxon>Spermatophyta</taxon>
        <taxon>Magnoliopsida</taxon>
        <taxon>eudicotyledons</taxon>
        <taxon>Gunneridae</taxon>
        <taxon>Pentapetalae</taxon>
        <taxon>asterids</taxon>
        <taxon>lamiids</taxon>
        <taxon>Lamiales</taxon>
        <taxon>Oleaceae</taxon>
        <taxon>Oleeae</taxon>
        <taxon>Fraxinus</taxon>
    </lineage>
</organism>
<protein>
    <recommendedName>
        <fullName evidence="3">Longin domain-containing protein</fullName>
    </recommendedName>
</protein>